<dbReference type="EMBL" id="NVLK01000040">
    <property type="protein sequence ID" value="PEC20556.1"/>
    <property type="molecule type" value="Genomic_DNA"/>
</dbReference>
<feature type="domain" description="PTS EIIA type-4" evidence="2">
    <location>
        <begin position="35"/>
        <end position="159"/>
    </location>
</feature>
<dbReference type="AlphaFoldDB" id="A0A2A7HU98"/>
<evidence type="ECO:0000313" key="4">
    <source>
        <dbReference type="Proteomes" id="UP000220006"/>
    </source>
</evidence>
<dbReference type="PROSITE" id="PS51096">
    <property type="entry name" value="PTS_EIIA_TYPE_4"/>
    <property type="match status" value="1"/>
</dbReference>
<name>A0A2A7HU98_BACCE</name>
<dbReference type="GO" id="GO:0016020">
    <property type="term" value="C:membrane"/>
    <property type="evidence" value="ECO:0007669"/>
    <property type="project" value="InterPro"/>
</dbReference>
<evidence type="ECO:0000313" key="3">
    <source>
        <dbReference type="EMBL" id="PEC20556.1"/>
    </source>
</evidence>
<dbReference type="Pfam" id="PF03610">
    <property type="entry name" value="EIIA-man"/>
    <property type="match status" value="1"/>
</dbReference>
<dbReference type="GO" id="GO:0016740">
    <property type="term" value="F:transferase activity"/>
    <property type="evidence" value="ECO:0007669"/>
    <property type="project" value="UniProtKB-KW"/>
</dbReference>
<dbReference type="Proteomes" id="UP000220006">
    <property type="component" value="Unassembled WGS sequence"/>
</dbReference>
<dbReference type="PANTHER" id="PTHR33799">
    <property type="entry name" value="PTS PERMEASE-RELATED-RELATED"/>
    <property type="match status" value="1"/>
</dbReference>
<evidence type="ECO:0000259" key="2">
    <source>
        <dbReference type="PROSITE" id="PS51096"/>
    </source>
</evidence>
<sequence length="172" mass="19510">MKKLILTIDSATNVVLTYIYIIQHNTSLRKVLKMERKIVIASHGNYSQGLAHAGNMICGDLPFELEAFTLLPGMSANDFVEKLEKEILSDMSAEKEYVILTDLFGASVCTAMCQLLKYENVKVFAGMNLNLLLMICIEYRQKIGEKEAHEIVEMAREGIRYVQLDPVIKEEF</sequence>
<dbReference type="SUPFAM" id="SSF53062">
    <property type="entry name" value="PTS system fructose IIA component-like"/>
    <property type="match status" value="1"/>
</dbReference>
<dbReference type="Gene3D" id="3.40.50.510">
    <property type="entry name" value="Phosphotransferase system, mannose-type IIA component"/>
    <property type="match status" value="1"/>
</dbReference>
<keyword evidence="1" id="KW-0808">Transferase</keyword>
<organism evidence="3 4">
    <name type="scientific">Bacillus cereus</name>
    <dbReference type="NCBI Taxonomy" id="1396"/>
    <lineage>
        <taxon>Bacteria</taxon>
        <taxon>Bacillati</taxon>
        <taxon>Bacillota</taxon>
        <taxon>Bacilli</taxon>
        <taxon>Bacillales</taxon>
        <taxon>Bacillaceae</taxon>
        <taxon>Bacillus</taxon>
        <taxon>Bacillus cereus group</taxon>
    </lineage>
</organism>
<proteinExistence type="predicted"/>
<accession>A0A2A7HU98</accession>
<protein>
    <submittedName>
        <fullName evidence="3">PTS fructose transporter subunit IIA</fullName>
    </submittedName>
</protein>
<dbReference type="PANTHER" id="PTHR33799:SF1">
    <property type="entry name" value="PTS SYSTEM MANNOSE-SPECIFIC EIIAB COMPONENT-RELATED"/>
    <property type="match status" value="1"/>
</dbReference>
<evidence type="ECO:0000256" key="1">
    <source>
        <dbReference type="ARBA" id="ARBA00022679"/>
    </source>
</evidence>
<reference evidence="3 4" key="1">
    <citation type="submission" date="2017-09" db="EMBL/GenBank/DDBJ databases">
        <title>Large-scale bioinformatics analysis of Bacillus genomes uncovers conserved roles of natural products in bacterial physiology.</title>
        <authorList>
            <consortium name="Agbiome Team Llc"/>
            <person name="Bleich R.M."/>
            <person name="Grubbs K.J."/>
            <person name="Santa Maria K.C."/>
            <person name="Allen S.E."/>
            <person name="Farag S."/>
            <person name="Shank E.A."/>
            <person name="Bowers A."/>
        </authorList>
    </citation>
    <scope>NUCLEOTIDE SEQUENCE [LARGE SCALE GENOMIC DNA]</scope>
    <source>
        <strain evidence="3 4">AFS096845</strain>
    </source>
</reference>
<dbReference type="InterPro" id="IPR004701">
    <property type="entry name" value="PTS_EIIA_man-typ"/>
</dbReference>
<comment type="caution">
    <text evidence="3">The sequence shown here is derived from an EMBL/GenBank/DDBJ whole genome shotgun (WGS) entry which is preliminary data.</text>
</comment>
<dbReference type="InterPro" id="IPR036662">
    <property type="entry name" value="PTS_EIIA_man-typ_sf"/>
</dbReference>
<dbReference type="InterPro" id="IPR051471">
    <property type="entry name" value="Bacterial_PTS_sugar_comp"/>
</dbReference>
<dbReference type="GO" id="GO:0009401">
    <property type="term" value="P:phosphoenolpyruvate-dependent sugar phosphotransferase system"/>
    <property type="evidence" value="ECO:0007669"/>
    <property type="project" value="InterPro"/>
</dbReference>
<gene>
    <name evidence="3" type="ORF">COM96_18780</name>
</gene>